<proteinExistence type="predicted"/>
<keyword evidence="2" id="KW-0489">Methyltransferase</keyword>
<dbReference type="Proteomes" id="UP000542813">
    <property type="component" value="Unassembled WGS sequence"/>
</dbReference>
<dbReference type="GO" id="GO:0032259">
    <property type="term" value="P:methylation"/>
    <property type="evidence" value="ECO:0007669"/>
    <property type="project" value="UniProtKB-KW"/>
</dbReference>
<dbReference type="Gene3D" id="3.40.50.150">
    <property type="entry name" value="Vaccinia Virus protein VP39"/>
    <property type="match status" value="1"/>
</dbReference>
<dbReference type="Pfam" id="PF08242">
    <property type="entry name" value="Methyltransf_12"/>
    <property type="match status" value="1"/>
</dbReference>
<accession>A0A7W9GW29</accession>
<comment type="caution">
    <text evidence="2">The sequence shown here is derived from an EMBL/GenBank/DDBJ whole genome shotgun (WGS) entry which is preliminary data.</text>
</comment>
<organism evidence="2 3">
    <name type="scientific">Jiangella mangrovi</name>
    <dbReference type="NCBI Taxonomy" id="1524084"/>
    <lineage>
        <taxon>Bacteria</taxon>
        <taxon>Bacillati</taxon>
        <taxon>Actinomycetota</taxon>
        <taxon>Actinomycetes</taxon>
        <taxon>Jiangellales</taxon>
        <taxon>Jiangellaceae</taxon>
        <taxon>Jiangella</taxon>
    </lineage>
</organism>
<dbReference type="CDD" id="cd02440">
    <property type="entry name" value="AdoMet_MTases"/>
    <property type="match status" value="1"/>
</dbReference>
<protein>
    <submittedName>
        <fullName evidence="2">SAM-dependent methyltransferase</fullName>
    </submittedName>
</protein>
<dbReference type="GO" id="GO:0008168">
    <property type="term" value="F:methyltransferase activity"/>
    <property type="evidence" value="ECO:0007669"/>
    <property type="project" value="UniProtKB-KW"/>
</dbReference>
<evidence type="ECO:0000313" key="3">
    <source>
        <dbReference type="Proteomes" id="UP000542813"/>
    </source>
</evidence>
<evidence type="ECO:0000259" key="1">
    <source>
        <dbReference type="Pfam" id="PF08242"/>
    </source>
</evidence>
<reference evidence="2 3" key="1">
    <citation type="submission" date="2020-08" db="EMBL/GenBank/DDBJ databases">
        <title>Sequencing the genomes of 1000 actinobacteria strains.</title>
        <authorList>
            <person name="Klenk H.-P."/>
        </authorList>
    </citation>
    <scope>NUCLEOTIDE SEQUENCE [LARGE SCALE GENOMIC DNA]</scope>
    <source>
        <strain evidence="2 3">DSM 102122</strain>
    </source>
</reference>
<dbReference type="SUPFAM" id="SSF53335">
    <property type="entry name" value="S-adenosyl-L-methionine-dependent methyltransferases"/>
    <property type="match status" value="1"/>
</dbReference>
<dbReference type="InterPro" id="IPR029063">
    <property type="entry name" value="SAM-dependent_MTases_sf"/>
</dbReference>
<evidence type="ECO:0000313" key="2">
    <source>
        <dbReference type="EMBL" id="MBB5790746.1"/>
    </source>
</evidence>
<dbReference type="InterPro" id="IPR013217">
    <property type="entry name" value="Methyltransf_12"/>
</dbReference>
<dbReference type="EMBL" id="JACHMM010000001">
    <property type="protein sequence ID" value="MBB5790746.1"/>
    <property type="molecule type" value="Genomic_DNA"/>
</dbReference>
<keyword evidence="2" id="KW-0808">Transferase</keyword>
<keyword evidence="3" id="KW-1185">Reference proteome</keyword>
<name>A0A7W9GW29_9ACTN</name>
<gene>
    <name evidence="2" type="ORF">HD601_005321</name>
</gene>
<dbReference type="AlphaFoldDB" id="A0A7W9GW29"/>
<sequence>MTDRTPDHIARLVPRLGLTGTERILELGAAPGAAVAVIGPLLAGDGHVTALDRSAVGVRRIHERNRDLVDAGRLTVLEQDLTMLDGDSLRPARFDVIFASNVNVFWTHPDKANVATLAGLLAPGGRLHLFYGYGPGDGVSRPGGPGSGRDTGGLVAATLERDSALTAVTVDGVSAPLEIRASRIVG</sequence>
<feature type="domain" description="Methyltransferase type 12" evidence="1">
    <location>
        <begin position="25"/>
        <end position="127"/>
    </location>
</feature>
<dbReference type="RefSeq" id="WP_184827037.1">
    <property type="nucleotide sequence ID" value="NZ_JACHMM010000001.1"/>
</dbReference>